<protein>
    <recommendedName>
        <fullName evidence="2">PIH1 domain-containing protein 2</fullName>
    </recommendedName>
</protein>
<dbReference type="InterPro" id="IPR050734">
    <property type="entry name" value="PIH1/Kintoun_subfamily"/>
</dbReference>
<dbReference type="InterPro" id="IPR041442">
    <property type="entry name" value="PIH1D1/2/3_CS-like"/>
</dbReference>
<evidence type="ECO:0000313" key="5">
    <source>
        <dbReference type="Ensembl" id="ENSPKIP00000019897.1"/>
    </source>
</evidence>
<dbReference type="AlphaFoldDB" id="A0A3B3RMT6"/>
<evidence type="ECO:0000259" key="3">
    <source>
        <dbReference type="Pfam" id="PF08190"/>
    </source>
</evidence>
<dbReference type="GO" id="GO:0000492">
    <property type="term" value="P:box C/D snoRNP assembly"/>
    <property type="evidence" value="ECO:0007669"/>
    <property type="project" value="TreeGrafter"/>
</dbReference>
<organism evidence="5 6">
    <name type="scientific">Paramormyrops kingsleyae</name>
    <dbReference type="NCBI Taxonomy" id="1676925"/>
    <lineage>
        <taxon>Eukaryota</taxon>
        <taxon>Metazoa</taxon>
        <taxon>Chordata</taxon>
        <taxon>Craniata</taxon>
        <taxon>Vertebrata</taxon>
        <taxon>Euteleostomi</taxon>
        <taxon>Actinopterygii</taxon>
        <taxon>Neopterygii</taxon>
        <taxon>Teleostei</taxon>
        <taxon>Osteoglossocephala</taxon>
        <taxon>Osteoglossomorpha</taxon>
        <taxon>Osteoglossiformes</taxon>
        <taxon>Mormyridae</taxon>
        <taxon>Paramormyrops</taxon>
    </lineage>
</organism>
<dbReference type="RefSeq" id="XP_023681764.1">
    <property type="nucleotide sequence ID" value="XM_023825996.2"/>
</dbReference>
<proteinExistence type="inferred from homology"/>
<dbReference type="Proteomes" id="UP000261540">
    <property type="component" value="Unplaced"/>
</dbReference>
<evidence type="ECO:0000313" key="6">
    <source>
        <dbReference type="Proteomes" id="UP000261540"/>
    </source>
</evidence>
<dbReference type="GeneID" id="111851253"/>
<comment type="similarity">
    <text evidence="1">Belongs to the PIH1 family.</text>
</comment>
<name>A0A3B3RMT6_9TELE</name>
<evidence type="ECO:0000259" key="4">
    <source>
        <dbReference type="Pfam" id="PF18201"/>
    </source>
</evidence>
<feature type="domain" description="PIH1 N-terminal" evidence="3">
    <location>
        <begin position="42"/>
        <end position="139"/>
    </location>
</feature>
<dbReference type="PANTHER" id="PTHR22997:SF6">
    <property type="entry name" value="PIH1 DOMAIN-CONTAINING PROTEIN 2"/>
    <property type="match status" value="1"/>
</dbReference>
<dbReference type="GO" id="GO:0097255">
    <property type="term" value="C:R2TP complex"/>
    <property type="evidence" value="ECO:0007669"/>
    <property type="project" value="TreeGrafter"/>
</dbReference>
<feature type="domain" description="PIH1D1/2/3 CS-like" evidence="4">
    <location>
        <begin position="238"/>
        <end position="304"/>
    </location>
</feature>
<dbReference type="GO" id="GO:0005737">
    <property type="term" value="C:cytoplasm"/>
    <property type="evidence" value="ECO:0007669"/>
    <property type="project" value="TreeGrafter"/>
</dbReference>
<dbReference type="PANTHER" id="PTHR22997">
    <property type="entry name" value="PIH1 DOMAIN-CONTAINING PROTEIN 1"/>
    <property type="match status" value="1"/>
</dbReference>
<sequence>MHMGAPAEQLWAMLDDMADSDPEGYRAFIRRQLQEGADFCTRPEPKYCLRTRILEPEERVLYINVCSWKRVPRPDSPAHAVPVCGGRLETVSDGLETYYLLDVAFNPEVLHGEQEEGRRARLARLAVDFAQQQHGLQVSQGCSVTETNLMGSMWGLHERLASSRRPVAPATGRVPTGASLLQQISSLRSRADDPPVVLPPLEQPGPQTPPLIQVISSTETAWPHKPEYELTLSEGPAASVRLNVLLPGVRSVSQCQLMASQDDILLQVQDLYRLHLELPAAVREEETTAIFNRKRETLSVSLPLL</sequence>
<dbReference type="InterPro" id="IPR012981">
    <property type="entry name" value="PIH1_N"/>
</dbReference>
<dbReference type="Pfam" id="PF08190">
    <property type="entry name" value="PIH1"/>
    <property type="match status" value="1"/>
</dbReference>
<reference evidence="5" key="1">
    <citation type="submission" date="2025-08" db="UniProtKB">
        <authorList>
            <consortium name="Ensembl"/>
        </authorList>
    </citation>
    <scope>IDENTIFICATION</scope>
</reference>
<dbReference type="Ensembl" id="ENSPKIT00000000499.1">
    <property type="protein sequence ID" value="ENSPKIP00000019897.1"/>
    <property type="gene ID" value="ENSPKIG00000004873.1"/>
</dbReference>
<evidence type="ECO:0000256" key="1">
    <source>
        <dbReference type="ARBA" id="ARBA00008511"/>
    </source>
</evidence>
<dbReference type="GO" id="GO:1990904">
    <property type="term" value="C:ribonucleoprotein complex"/>
    <property type="evidence" value="ECO:0007669"/>
    <property type="project" value="TreeGrafter"/>
</dbReference>
<evidence type="ECO:0000256" key="2">
    <source>
        <dbReference type="ARBA" id="ARBA00040541"/>
    </source>
</evidence>
<reference evidence="5" key="2">
    <citation type="submission" date="2025-09" db="UniProtKB">
        <authorList>
            <consortium name="Ensembl"/>
        </authorList>
    </citation>
    <scope>IDENTIFICATION</scope>
</reference>
<dbReference type="Pfam" id="PF18201">
    <property type="entry name" value="PIH1_CS"/>
    <property type="match status" value="1"/>
</dbReference>
<dbReference type="GeneTree" id="ENSGT00510000048581"/>
<dbReference type="GO" id="GO:0006364">
    <property type="term" value="P:rRNA processing"/>
    <property type="evidence" value="ECO:0007669"/>
    <property type="project" value="TreeGrafter"/>
</dbReference>
<keyword evidence="6" id="KW-1185">Reference proteome</keyword>
<dbReference type="RefSeq" id="XP_072557579.1">
    <property type="nucleotide sequence ID" value="XM_072701478.1"/>
</dbReference>
<accession>A0A3B3RMT6</accession>